<dbReference type="AlphaFoldDB" id="A0A9D1V6K8"/>
<evidence type="ECO:0000313" key="12">
    <source>
        <dbReference type="EMBL" id="HIX07070.1"/>
    </source>
</evidence>
<keyword evidence="7 9" id="KW-1133">Transmembrane helix</keyword>
<protein>
    <recommendedName>
        <fullName evidence="10">Phosphate transport system permease protein</fullName>
    </recommendedName>
</protein>
<dbReference type="PANTHER" id="PTHR30425:SF1">
    <property type="entry name" value="PHOSPHATE TRANSPORT SYSTEM PERMEASE PROTEIN PSTC"/>
    <property type="match status" value="1"/>
</dbReference>
<feature type="transmembrane region" description="Helical" evidence="9">
    <location>
        <begin position="273"/>
        <end position="295"/>
    </location>
</feature>
<organism evidence="12 13">
    <name type="scientific">Candidatus Borkfalkia faecipullorum</name>
    <dbReference type="NCBI Taxonomy" id="2838510"/>
    <lineage>
        <taxon>Bacteria</taxon>
        <taxon>Bacillati</taxon>
        <taxon>Bacillota</taxon>
        <taxon>Clostridia</taxon>
        <taxon>Christensenellales</taxon>
        <taxon>Christensenellaceae</taxon>
        <taxon>Candidatus Borkfalkia</taxon>
    </lineage>
</organism>
<keyword evidence="4 10" id="KW-1003">Cell membrane</keyword>
<gene>
    <name evidence="12" type="primary">pstC</name>
    <name evidence="12" type="ORF">H9741_01180</name>
</gene>
<dbReference type="InterPro" id="IPR011864">
    <property type="entry name" value="Phosphate_PstC"/>
</dbReference>
<dbReference type="PROSITE" id="PS50928">
    <property type="entry name" value="ABC_TM1"/>
    <property type="match status" value="1"/>
</dbReference>
<evidence type="ECO:0000313" key="13">
    <source>
        <dbReference type="Proteomes" id="UP000824204"/>
    </source>
</evidence>
<evidence type="ECO:0000256" key="4">
    <source>
        <dbReference type="ARBA" id="ARBA00022475"/>
    </source>
</evidence>
<keyword evidence="5 10" id="KW-0592">Phosphate transport</keyword>
<dbReference type="Gene3D" id="1.10.3720.10">
    <property type="entry name" value="MetI-like"/>
    <property type="match status" value="1"/>
</dbReference>
<keyword evidence="8 9" id="KW-0472">Membrane</keyword>
<evidence type="ECO:0000256" key="1">
    <source>
        <dbReference type="ARBA" id="ARBA00004651"/>
    </source>
</evidence>
<name>A0A9D1V6K8_9FIRM</name>
<proteinExistence type="inferred from homology"/>
<keyword evidence="3 9" id="KW-0813">Transport</keyword>
<feature type="transmembrane region" description="Helical" evidence="9">
    <location>
        <begin position="124"/>
        <end position="145"/>
    </location>
</feature>
<dbReference type="GO" id="GO:0005315">
    <property type="term" value="F:phosphate transmembrane transporter activity"/>
    <property type="evidence" value="ECO:0007669"/>
    <property type="project" value="InterPro"/>
</dbReference>
<dbReference type="GO" id="GO:0006817">
    <property type="term" value="P:phosphate ion transport"/>
    <property type="evidence" value="ECO:0007669"/>
    <property type="project" value="UniProtKB-KW"/>
</dbReference>
<dbReference type="PANTHER" id="PTHR30425">
    <property type="entry name" value="PHOSPHATE TRANSPORT SYSTEM PERMEASE PROTEIN PST"/>
    <property type="match status" value="1"/>
</dbReference>
<feature type="transmembrane region" description="Helical" evidence="9">
    <location>
        <begin position="23"/>
        <end position="49"/>
    </location>
</feature>
<dbReference type="GO" id="GO:0005886">
    <property type="term" value="C:plasma membrane"/>
    <property type="evidence" value="ECO:0007669"/>
    <property type="project" value="UniProtKB-SubCell"/>
</dbReference>
<comment type="subcellular location">
    <subcellularLocation>
        <location evidence="1 9">Cell membrane</location>
        <topology evidence="1 9">Multi-pass membrane protein</topology>
    </subcellularLocation>
</comment>
<dbReference type="SUPFAM" id="SSF161098">
    <property type="entry name" value="MetI-like"/>
    <property type="match status" value="1"/>
</dbReference>
<feature type="domain" description="ABC transmembrane type-1" evidence="11">
    <location>
        <begin position="84"/>
        <end position="292"/>
    </location>
</feature>
<feature type="transmembrane region" description="Helical" evidence="9">
    <location>
        <begin position="79"/>
        <end position="112"/>
    </location>
</feature>
<evidence type="ECO:0000259" key="11">
    <source>
        <dbReference type="PROSITE" id="PS50928"/>
    </source>
</evidence>
<evidence type="ECO:0000256" key="5">
    <source>
        <dbReference type="ARBA" id="ARBA00022592"/>
    </source>
</evidence>
<comment type="function">
    <text evidence="10">Part of the binding-protein-dependent transport system for phosphate; probably responsible for the translocation of the substrate across the membrane.</text>
</comment>
<evidence type="ECO:0000256" key="9">
    <source>
        <dbReference type="RuleBase" id="RU363032"/>
    </source>
</evidence>
<reference evidence="12" key="1">
    <citation type="journal article" date="2021" name="PeerJ">
        <title>Extensive microbial diversity within the chicken gut microbiome revealed by metagenomics and culture.</title>
        <authorList>
            <person name="Gilroy R."/>
            <person name="Ravi A."/>
            <person name="Getino M."/>
            <person name="Pursley I."/>
            <person name="Horton D.L."/>
            <person name="Alikhan N.F."/>
            <person name="Baker D."/>
            <person name="Gharbi K."/>
            <person name="Hall N."/>
            <person name="Watson M."/>
            <person name="Adriaenssens E.M."/>
            <person name="Foster-Nyarko E."/>
            <person name="Jarju S."/>
            <person name="Secka A."/>
            <person name="Antonio M."/>
            <person name="Oren A."/>
            <person name="Chaudhuri R.R."/>
            <person name="La Ragione R."/>
            <person name="Hildebrand F."/>
            <person name="Pallen M.J."/>
        </authorList>
    </citation>
    <scope>NUCLEOTIDE SEQUENCE</scope>
    <source>
        <strain evidence="12">811</strain>
    </source>
</reference>
<evidence type="ECO:0000256" key="6">
    <source>
        <dbReference type="ARBA" id="ARBA00022692"/>
    </source>
</evidence>
<evidence type="ECO:0000256" key="3">
    <source>
        <dbReference type="ARBA" id="ARBA00022448"/>
    </source>
</evidence>
<feature type="transmembrane region" description="Helical" evidence="9">
    <location>
        <begin position="157"/>
        <end position="177"/>
    </location>
</feature>
<dbReference type="Proteomes" id="UP000824204">
    <property type="component" value="Unassembled WGS sequence"/>
</dbReference>
<reference evidence="12" key="2">
    <citation type="submission" date="2021-04" db="EMBL/GenBank/DDBJ databases">
        <authorList>
            <person name="Gilroy R."/>
        </authorList>
    </citation>
    <scope>NUCLEOTIDE SEQUENCE</scope>
    <source>
        <strain evidence="12">811</strain>
    </source>
</reference>
<evidence type="ECO:0000256" key="8">
    <source>
        <dbReference type="ARBA" id="ARBA00023136"/>
    </source>
</evidence>
<dbReference type="InterPro" id="IPR000515">
    <property type="entry name" value="MetI-like"/>
</dbReference>
<comment type="similarity">
    <text evidence="2 10">Belongs to the binding-protein-dependent transport system permease family. CysTW subfamily.</text>
</comment>
<dbReference type="InterPro" id="IPR051124">
    <property type="entry name" value="Phosphate_Transport_Permease"/>
</dbReference>
<comment type="caution">
    <text evidence="12">The sequence shown here is derived from an EMBL/GenBank/DDBJ whole genome shotgun (WGS) entry which is preliminary data.</text>
</comment>
<keyword evidence="6 9" id="KW-0812">Transmembrane</keyword>
<dbReference type="Pfam" id="PF00528">
    <property type="entry name" value="BPD_transp_1"/>
    <property type="match status" value="1"/>
</dbReference>
<comment type="caution">
    <text evidence="10">Lacks conserved residue(s) required for the propagation of feature annotation.</text>
</comment>
<dbReference type="InterPro" id="IPR035906">
    <property type="entry name" value="MetI-like_sf"/>
</dbReference>
<dbReference type="CDD" id="cd06261">
    <property type="entry name" value="TM_PBP2"/>
    <property type="match status" value="1"/>
</dbReference>
<evidence type="ECO:0000256" key="7">
    <source>
        <dbReference type="ARBA" id="ARBA00022989"/>
    </source>
</evidence>
<evidence type="ECO:0000256" key="2">
    <source>
        <dbReference type="ARBA" id="ARBA00007069"/>
    </source>
</evidence>
<sequence length="300" mass="32382">MAQITTSGENVLRARAKIDVKELVMKIVFIIAAVIFILAVAFICIFIFVQAFPAFREIGLIKFLFGTKWFPTVEEPKFGILPMIVGSCYVTAGALVIGVPIGFLTAVFMARYCPKPVYKVMKPVTNILAGIPSIIYGYFGLMVVVPFVRETFGGDGMSILTASFILGIMILPTIISISENSIRAVPKSYFEGAVALGATKERAVFLTEVPAAKSGIATSIILGLGRVIGETMAVVMICGNQARLPDEITDGVRTLTANIVLELGYAEGLHRNALIATAAVLFVFILIITLLVSLIRRKAR</sequence>
<dbReference type="NCBIfam" id="TIGR02138">
    <property type="entry name" value="phosphate_pstC"/>
    <property type="match status" value="1"/>
</dbReference>
<accession>A0A9D1V6K8</accession>
<dbReference type="EMBL" id="DXFX01000013">
    <property type="protein sequence ID" value="HIX07070.1"/>
    <property type="molecule type" value="Genomic_DNA"/>
</dbReference>
<evidence type="ECO:0000256" key="10">
    <source>
        <dbReference type="RuleBase" id="RU363054"/>
    </source>
</evidence>